<feature type="transmembrane region" description="Helical" evidence="1">
    <location>
        <begin position="229"/>
        <end position="248"/>
    </location>
</feature>
<dbReference type="EMBL" id="LJZO01000020">
    <property type="protein sequence ID" value="ROV96496.1"/>
    <property type="molecule type" value="Genomic_DNA"/>
</dbReference>
<dbReference type="STRING" id="252740.A0A423VZN2"/>
<protein>
    <submittedName>
        <fullName evidence="2">Uncharacterized protein</fullName>
    </submittedName>
</protein>
<keyword evidence="1" id="KW-1133">Transmembrane helix</keyword>
<evidence type="ECO:0000256" key="1">
    <source>
        <dbReference type="SAM" id="Phobius"/>
    </source>
</evidence>
<proteinExistence type="predicted"/>
<dbReference type="OrthoDB" id="539398at2759"/>
<reference evidence="2 3" key="1">
    <citation type="submission" date="2015-09" db="EMBL/GenBank/DDBJ databases">
        <title>Host preference determinants of Valsa canker pathogens revealed by comparative genomics.</title>
        <authorList>
            <person name="Yin Z."/>
            <person name="Huang L."/>
        </authorList>
    </citation>
    <scope>NUCLEOTIDE SEQUENCE [LARGE SCALE GENOMIC DNA]</scope>
    <source>
        <strain evidence="2 3">YSFL</strain>
    </source>
</reference>
<evidence type="ECO:0000313" key="3">
    <source>
        <dbReference type="Proteomes" id="UP000284375"/>
    </source>
</evidence>
<dbReference type="PANTHER" id="PTHR39336">
    <property type="entry name" value="PYRIDOXAMINE PHOSPHATE OXIDASE FAMILY PROTEIN (AFU_ORTHOLOGUE AFUA_6G11440)"/>
    <property type="match status" value="1"/>
</dbReference>
<organism evidence="2 3">
    <name type="scientific">Cytospora chrysosperma</name>
    <name type="common">Cytospora canker fungus</name>
    <name type="synonym">Sphaeria chrysosperma</name>
    <dbReference type="NCBI Taxonomy" id="252740"/>
    <lineage>
        <taxon>Eukaryota</taxon>
        <taxon>Fungi</taxon>
        <taxon>Dikarya</taxon>
        <taxon>Ascomycota</taxon>
        <taxon>Pezizomycotina</taxon>
        <taxon>Sordariomycetes</taxon>
        <taxon>Sordariomycetidae</taxon>
        <taxon>Diaporthales</taxon>
        <taxon>Cytosporaceae</taxon>
        <taxon>Cytospora</taxon>
    </lineage>
</organism>
<dbReference type="Gene3D" id="2.30.110.10">
    <property type="entry name" value="Electron Transport, Fmn-binding Protein, Chain A"/>
    <property type="match status" value="1"/>
</dbReference>
<dbReference type="InterPro" id="IPR012349">
    <property type="entry name" value="Split_barrel_FMN-bd"/>
</dbReference>
<comment type="caution">
    <text evidence="2">The sequence shown here is derived from an EMBL/GenBank/DDBJ whole genome shotgun (WGS) entry which is preliminary data.</text>
</comment>
<dbReference type="SUPFAM" id="SSF50475">
    <property type="entry name" value="FMN-binding split barrel"/>
    <property type="match status" value="1"/>
</dbReference>
<dbReference type="Proteomes" id="UP000284375">
    <property type="component" value="Unassembled WGS sequence"/>
</dbReference>
<accession>A0A423VZN2</accession>
<gene>
    <name evidence="2" type="ORF">VSDG_05466</name>
</gene>
<dbReference type="PANTHER" id="PTHR39336:SF3">
    <property type="entry name" value="PYRIDOXAMINE PHOSPHATE OXIDASE"/>
    <property type="match status" value="1"/>
</dbReference>
<keyword evidence="3" id="KW-1185">Reference proteome</keyword>
<evidence type="ECO:0000313" key="2">
    <source>
        <dbReference type="EMBL" id="ROV96496.1"/>
    </source>
</evidence>
<keyword evidence="1" id="KW-0812">Transmembrane</keyword>
<dbReference type="AlphaFoldDB" id="A0A423VZN2"/>
<keyword evidence="1" id="KW-0472">Membrane</keyword>
<name>A0A423VZN2_CYTCH</name>
<sequence>MGAFYETIPQPLFQWILQQKMFWVTTAPLSASGHVNISPKGGAYFGVLDERTFWYMDLTGSGSETIAHLYEPGNGRITVMFNAFEGPPRILRLFGHGRVLEGGTREFEDFTKKHDVKIIPGSRAIVLVDVHQVGTSCGFSVPFYEFKEFRTTLNEYYARKDAKFRQGNENESIPRYWAQKNSWSMDGLPALNVAQKLQKEQRIEPVKKMVGPLAPRQYQHASRYGSEHLLLVAFVTAIITAFVMAYGMDAARAIAVRLPADTRRLIHAPLRTTV</sequence>